<dbReference type="PANTHER" id="PTHR33154:SF18">
    <property type="entry name" value="ARSENICAL RESISTANCE OPERON REPRESSOR"/>
    <property type="match status" value="1"/>
</dbReference>
<feature type="domain" description="HTH arsR-type" evidence="4">
    <location>
        <begin position="2"/>
        <end position="96"/>
    </location>
</feature>
<dbReference type="NCBIfam" id="NF033788">
    <property type="entry name" value="HTH_metalloreg"/>
    <property type="match status" value="1"/>
</dbReference>
<organism evidence="5 6">
    <name type="scientific">Polystyrenella longa</name>
    <dbReference type="NCBI Taxonomy" id="2528007"/>
    <lineage>
        <taxon>Bacteria</taxon>
        <taxon>Pseudomonadati</taxon>
        <taxon>Planctomycetota</taxon>
        <taxon>Planctomycetia</taxon>
        <taxon>Planctomycetales</taxon>
        <taxon>Planctomycetaceae</taxon>
        <taxon>Polystyrenella</taxon>
    </lineage>
</organism>
<keyword evidence="3" id="KW-0804">Transcription</keyword>
<evidence type="ECO:0000256" key="3">
    <source>
        <dbReference type="ARBA" id="ARBA00023163"/>
    </source>
</evidence>
<evidence type="ECO:0000313" key="5">
    <source>
        <dbReference type="EMBL" id="QDU79432.1"/>
    </source>
</evidence>
<dbReference type="AlphaFoldDB" id="A0A518CJM6"/>
<evidence type="ECO:0000259" key="4">
    <source>
        <dbReference type="PROSITE" id="PS50987"/>
    </source>
</evidence>
<gene>
    <name evidence="5" type="primary">czrA</name>
    <name evidence="5" type="ORF">Pla110_11420</name>
</gene>
<dbReference type="InterPro" id="IPR036388">
    <property type="entry name" value="WH-like_DNA-bd_sf"/>
</dbReference>
<dbReference type="InterPro" id="IPR001845">
    <property type="entry name" value="HTH_ArsR_DNA-bd_dom"/>
</dbReference>
<dbReference type="SMART" id="SM00418">
    <property type="entry name" value="HTH_ARSR"/>
    <property type="match status" value="1"/>
</dbReference>
<dbReference type="GO" id="GO:0003677">
    <property type="term" value="F:DNA binding"/>
    <property type="evidence" value="ECO:0007669"/>
    <property type="project" value="UniProtKB-KW"/>
</dbReference>
<name>A0A518CJM6_9PLAN</name>
<dbReference type="GO" id="GO:0003700">
    <property type="term" value="F:DNA-binding transcription factor activity"/>
    <property type="evidence" value="ECO:0007669"/>
    <property type="project" value="InterPro"/>
</dbReference>
<sequence>METQQTDYDIEKVFRALSDLTRLRILNLLRGGELCVCDLIDVLDLPQSTVSRHLAYLRKVNLVKARKEGLWHYYQLVDTDVKFMRKVFECVEAASEAISLLHKDVKTLDSSCCQKGCE</sequence>
<dbReference type="InterPro" id="IPR051081">
    <property type="entry name" value="HTH_MetalResp_TranReg"/>
</dbReference>
<reference evidence="5 6" key="1">
    <citation type="submission" date="2019-02" db="EMBL/GenBank/DDBJ databases">
        <title>Deep-cultivation of Planctomycetes and their phenomic and genomic characterization uncovers novel biology.</title>
        <authorList>
            <person name="Wiegand S."/>
            <person name="Jogler M."/>
            <person name="Boedeker C."/>
            <person name="Pinto D."/>
            <person name="Vollmers J."/>
            <person name="Rivas-Marin E."/>
            <person name="Kohn T."/>
            <person name="Peeters S.H."/>
            <person name="Heuer A."/>
            <person name="Rast P."/>
            <person name="Oberbeckmann S."/>
            <person name="Bunk B."/>
            <person name="Jeske O."/>
            <person name="Meyerdierks A."/>
            <person name="Storesund J.E."/>
            <person name="Kallscheuer N."/>
            <person name="Luecker S."/>
            <person name="Lage O.M."/>
            <person name="Pohl T."/>
            <person name="Merkel B.J."/>
            <person name="Hornburger P."/>
            <person name="Mueller R.-W."/>
            <person name="Bruemmer F."/>
            <person name="Labrenz M."/>
            <person name="Spormann A.M."/>
            <person name="Op den Camp H."/>
            <person name="Overmann J."/>
            <person name="Amann R."/>
            <person name="Jetten M.S.M."/>
            <person name="Mascher T."/>
            <person name="Medema M.H."/>
            <person name="Devos D.P."/>
            <person name="Kaster A.-K."/>
            <person name="Ovreas L."/>
            <person name="Rohde M."/>
            <person name="Galperin M.Y."/>
            <person name="Jogler C."/>
        </authorList>
    </citation>
    <scope>NUCLEOTIDE SEQUENCE [LARGE SCALE GENOMIC DNA]</scope>
    <source>
        <strain evidence="5 6">Pla110</strain>
    </source>
</reference>
<keyword evidence="2" id="KW-0238">DNA-binding</keyword>
<evidence type="ECO:0000256" key="1">
    <source>
        <dbReference type="ARBA" id="ARBA00023015"/>
    </source>
</evidence>
<evidence type="ECO:0000256" key="2">
    <source>
        <dbReference type="ARBA" id="ARBA00023125"/>
    </source>
</evidence>
<dbReference type="RefSeq" id="WP_144994030.1">
    <property type="nucleotide sequence ID" value="NZ_CP036281.1"/>
</dbReference>
<dbReference type="Proteomes" id="UP000317178">
    <property type="component" value="Chromosome"/>
</dbReference>
<dbReference type="Gene3D" id="1.10.10.10">
    <property type="entry name" value="Winged helix-like DNA-binding domain superfamily/Winged helix DNA-binding domain"/>
    <property type="match status" value="1"/>
</dbReference>
<dbReference type="InterPro" id="IPR011991">
    <property type="entry name" value="ArsR-like_HTH"/>
</dbReference>
<dbReference type="PRINTS" id="PR00778">
    <property type="entry name" value="HTHARSR"/>
</dbReference>
<dbReference type="CDD" id="cd00090">
    <property type="entry name" value="HTH_ARSR"/>
    <property type="match status" value="1"/>
</dbReference>
<dbReference type="KEGG" id="plon:Pla110_11420"/>
<dbReference type="EMBL" id="CP036281">
    <property type="protein sequence ID" value="QDU79432.1"/>
    <property type="molecule type" value="Genomic_DNA"/>
</dbReference>
<dbReference type="InterPro" id="IPR036390">
    <property type="entry name" value="WH_DNA-bd_sf"/>
</dbReference>
<dbReference type="SUPFAM" id="SSF46785">
    <property type="entry name" value="Winged helix' DNA-binding domain"/>
    <property type="match status" value="1"/>
</dbReference>
<protein>
    <submittedName>
        <fullName evidence="5">HTH-type transcriptional repressor CzrA</fullName>
    </submittedName>
</protein>
<keyword evidence="6" id="KW-1185">Reference proteome</keyword>
<keyword evidence="1" id="KW-0805">Transcription regulation</keyword>
<dbReference type="OrthoDB" id="9802016at2"/>
<dbReference type="Pfam" id="PF01022">
    <property type="entry name" value="HTH_5"/>
    <property type="match status" value="1"/>
</dbReference>
<dbReference type="PROSITE" id="PS50987">
    <property type="entry name" value="HTH_ARSR_2"/>
    <property type="match status" value="1"/>
</dbReference>
<evidence type="ECO:0000313" key="6">
    <source>
        <dbReference type="Proteomes" id="UP000317178"/>
    </source>
</evidence>
<dbReference type="PANTHER" id="PTHR33154">
    <property type="entry name" value="TRANSCRIPTIONAL REGULATOR, ARSR FAMILY"/>
    <property type="match status" value="1"/>
</dbReference>
<proteinExistence type="predicted"/>
<accession>A0A518CJM6</accession>